<feature type="domain" description="LamG-like jellyroll fold" evidence="4">
    <location>
        <begin position="584"/>
        <end position="721"/>
    </location>
</feature>
<dbReference type="EMBL" id="JACCCW010000002">
    <property type="protein sequence ID" value="NYF80268.1"/>
    <property type="molecule type" value="Genomic_DNA"/>
</dbReference>
<evidence type="ECO:0000256" key="1">
    <source>
        <dbReference type="ARBA" id="ARBA00022729"/>
    </source>
</evidence>
<evidence type="ECO:0000313" key="6">
    <source>
        <dbReference type="Proteomes" id="UP000589520"/>
    </source>
</evidence>
<dbReference type="InterPro" id="IPR008929">
    <property type="entry name" value="Chondroitin_lyas"/>
</dbReference>
<reference evidence="5 6" key="1">
    <citation type="submission" date="2020-07" db="EMBL/GenBank/DDBJ databases">
        <title>Genomic Encyclopedia of Type Strains, Phase IV (KMG-V): Genome sequencing to study the core and pangenomes of soil and plant-associated prokaryotes.</title>
        <authorList>
            <person name="Whitman W."/>
        </authorList>
    </citation>
    <scope>NUCLEOTIDE SEQUENCE [LARGE SCALE GENOMIC DNA]</scope>
    <source>
        <strain evidence="5 6">X4EP2</strain>
    </source>
</reference>
<dbReference type="Pfam" id="PF05426">
    <property type="entry name" value="Alginate_lyase"/>
    <property type="match status" value="1"/>
</dbReference>
<dbReference type="Proteomes" id="UP000589520">
    <property type="component" value="Unassembled WGS sequence"/>
</dbReference>
<dbReference type="SUPFAM" id="SSF49899">
    <property type="entry name" value="Concanavalin A-like lectins/glucanases"/>
    <property type="match status" value="1"/>
</dbReference>
<dbReference type="SUPFAM" id="SSF48230">
    <property type="entry name" value="Chondroitin AC/alginate lyase"/>
    <property type="match status" value="1"/>
</dbReference>
<dbReference type="GO" id="GO:0016829">
    <property type="term" value="F:lyase activity"/>
    <property type="evidence" value="ECO:0007669"/>
    <property type="project" value="UniProtKB-KW"/>
</dbReference>
<keyword evidence="2" id="KW-1015">Disulfide bond</keyword>
<dbReference type="Gene3D" id="1.50.10.100">
    <property type="entry name" value="Chondroitin AC/alginate lyase"/>
    <property type="match status" value="1"/>
</dbReference>
<protein>
    <recommendedName>
        <fullName evidence="4">LamG-like jellyroll fold domain-containing protein</fullName>
    </recommendedName>
</protein>
<dbReference type="GO" id="GO:0042597">
    <property type="term" value="C:periplasmic space"/>
    <property type="evidence" value="ECO:0007669"/>
    <property type="project" value="InterPro"/>
</dbReference>
<proteinExistence type="predicted"/>
<accession>A0A7Y9PJL3</accession>
<dbReference type="SUPFAM" id="SSF49265">
    <property type="entry name" value="Fibronectin type III"/>
    <property type="match status" value="1"/>
</dbReference>
<dbReference type="InterPro" id="IPR003961">
    <property type="entry name" value="FN3_dom"/>
</dbReference>
<dbReference type="Gene3D" id="2.60.120.200">
    <property type="match status" value="1"/>
</dbReference>
<organism evidence="5 6">
    <name type="scientific">Granulicella arctica</name>
    <dbReference type="NCBI Taxonomy" id="940613"/>
    <lineage>
        <taxon>Bacteria</taxon>
        <taxon>Pseudomonadati</taxon>
        <taxon>Acidobacteriota</taxon>
        <taxon>Terriglobia</taxon>
        <taxon>Terriglobales</taxon>
        <taxon>Acidobacteriaceae</taxon>
        <taxon>Granulicella</taxon>
    </lineage>
</organism>
<dbReference type="InterPro" id="IPR036116">
    <property type="entry name" value="FN3_sf"/>
</dbReference>
<dbReference type="SMART" id="SM00560">
    <property type="entry name" value="LamGL"/>
    <property type="match status" value="1"/>
</dbReference>
<sequence>MKKSKSYNACTRIELLPPSAPEHDPTMDDGLIDADLSRRGFLHSLAALALTACGGVTFASQPKETSGNVSGPFTHPGLMHTRADFVRMTQKCATSPWAGSWKLLVANPKVTLSYSSAPVSVIYRGNDVAQNFSRLYNECAAMYGMALRWKITGDAAYAAKATSMLNGWVSTLTSIQGRDRALVSGPQGFELANIAEMLRDYRGFTDGNLTAVKKMLRNIFYPISHELLRNHGGRSPLQINANWYLFNMSAIMAIGILCDDRAMFDEAVDYFKTGNGNGSIKRAAYYMHPGYLCQWQESGRDQVHTMDGIAAMAALCEMAWHQGVDLYGYDNNRFLAGAEYSAKANVIASGTTYYNVPYVSYRNGVYTWDTFSTIKQGDATPCWAIIYNHYVNRKGLAAPYSTKKALAIQPEGGEWDFIGYGTLAYTLDAIPTGAAPSGLSGYVSAGAVVLSWWGGVYATDYTVKRSAVAGGPYTAVASRITDLLTYTDTPPSPGTWYYIVTANTRHSESVPSNEVAVSTGIQLHTHLKFDNTSSESVADASGNGHTGTLNGGATCVADRQGHALSLNGSNGYVDLPSQLMHDVADFTVSAWVFWNASRNWERIFDFGAGLDRYLMLTPCASSGVVRFSMTVTGASGERVINGHAALPTGTWVHVAVTLSGRVGTLYVNGVAVGSNTDMFLAPFRIWDSNQNWIGRSQYSSNPYFNGKIDDFRIYRGALSADDVASLAKAP</sequence>
<dbReference type="CDD" id="cd00063">
    <property type="entry name" value="FN3"/>
    <property type="match status" value="1"/>
</dbReference>
<name>A0A7Y9PJL3_9BACT</name>
<keyword evidence="1" id="KW-0732">Signal</keyword>
<keyword evidence="6" id="KW-1185">Reference proteome</keyword>
<dbReference type="RefSeq" id="WP_218892162.1">
    <property type="nucleotide sequence ID" value="NZ_JACCCW010000002.1"/>
</dbReference>
<evidence type="ECO:0000313" key="5">
    <source>
        <dbReference type="EMBL" id="NYF80268.1"/>
    </source>
</evidence>
<comment type="caution">
    <text evidence="5">The sequence shown here is derived from an EMBL/GenBank/DDBJ whole genome shotgun (WGS) entry which is preliminary data.</text>
</comment>
<gene>
    <name evidence="5" type="ORF">HDF17_002588</name>
</gene>
<evidence type="ECO:0000259" key="4">
    <source>
        <dbReference type="SMART" id="SM00560"/>
    </source>
</evidence>
<keyword evidence="3" id="KW-0456">Lyase</keyword>
<dbReference type="Pfam" id="PF13385">
    <property type="entry name" value="Laminin_G_3"/>
    <property type="match status" value="1"/>
</dbReference>
<dbReference type="InterPro" id="IPR013320">
    <property type="entry name" value="ConA-like_dom_sf"/>
</dbReference>
<evidence type="ECO:0000256" key="3">
    <source>
        <dbReference type="ARBA" id="ARBA00023239"/>
    </source>
</evidence>
<dbReference type="InterPro" id="IPR006558">
    <property type="entry name" value="LamG-like"/>
</dbReference>
<evidence type="ECO:0000256" key="2">
    <source>
        <dbReference type="ARBA" id="ARBA00023157"/>
    </source>
</evidence>
<dbReference type="InterPro" id="IPR013783">
    <property type="entry name" value="Ig-like_fold"/>
</dbReference>
<dbReference type="Gene3D" id="2.60.40.10">
    <property type="entry name" value="Immunoglobulins"/>
    <property type="match status" value="1"/>
</dbReference>
<dbReference type="AlphaFoldDB" id="A0A7Y9PJL3"/>
<dbReference type="InterPro" id="IPR008397">
    <property type="entry name" value="Alginate_lyase_dom"/>
</dbReference>